<dbReference type="Proteomes" id="UP000812287">
    <property type="component" value="Unassembled WGS sequence"/>
</dbReference>
<dbReference type="EMBL" id="MU250555">
    <property type="protein sequence ID" value="KAG7441918.1"/>
    <property type="molecule type" value="Genomic_DNA"/>
</dbReference>
<gene>
    <name evidence="1" type="ORF">BT62DRAFT_459650</name>
</gene>
<sequence>MLPKLSLLPFLSSFIATKIRPFSRAPTAHRGPGSQGKLETHAALDKGHQCLDRYPSEAKRRWTTTIEYGLPGIFQHPVTGQQLQAQISDYDLGPSV</sequence>
<evidence type="ECO:0000313" key="2">
    <source>
        <dbReference type="Proteomes" id="UP000812287"/>
    </source>
</evidence>
<reference evidence="1" key="1">
    <citation type="submission" date="2020-11" db="EMBL/GenBank/DDBJ databases">
        <title>Adaptations for nitrogen fixation in a non-lichenized fungal sporocarp promotes dispersal by wood-feeding termites.</title>
        <authorList>
            <consortium name="DOE Joint Genome Institute"/>
            <person name="Koch R.A."/>
            <person name="Yoon G."/>
            <person name="Arayal U."/>
            <person name="Lail K."/>
            <person name="Amirebrahimi M."/>
            <person name="Labutti K."/>
            <person name="Lipzen A."/>
            <person name="Riley R."/>
            <person name="Barry K."/>
            <person name="Henrissat B."/>
            <person name="Grigoriev I.V."/>
            <person name="Herr J.R."/>
            <person name="Aime M.C."/>
        </authorList>
    </citation>
    <scope>NUCLEOTIDE SEQUENCE</scope>
    <source>
        <strain evidence="1">MCA 3950</strain>
    </source>
</reference>
<name>A0A9P8AN42_9AGAR</name>
<comment type="caution">
    <text evidence="1">The sequence shown here is derived from an EMBL/GenBank/DDBJ whole genome shotgun (WGS) entry which is preliminary data.</text>
</comment>
<proteinExistence type="predicted"/>
<dbReference type="RefSeq" id="XP_043035418.1">
    <property type="nucleotide sequence ID" value="XM_043180983.1"/>
</dbReference>
<protein>
    <submittedName>
        <fullName evidence="1">Uncharacterized protein</fullName>
    </submittedName>
</protein>
<dbReference type="GeneID" id="66103279"/>
<dbReference type="AlphaFoldDB" id="A0A9P8AN42"/>
<keyword evidence="2" id="KW-1185">Reference proteome</keyword>
<evidence type="ECO:0000313" key="1">
    <source>
        <dbReference type="EMBL" id="KAG7441918.1"/>
    </source>
</evidence>
<accession>A0A9P8AN42</accession>
<organism evidence="1 2">
    <name type="scientific">Guyanagaster necrorhizus</name>
    <dbReference type="NCBI Taxonomy" id="856835"/>
    <lineage>
        <taxon>Eukaryota</taxon>
        <taxon>Fungi</taxon>
        <taxon>Dikarya</taxon>
        <taxon>Basidiomycota</taxon>
        <taxon>Agaricomycotina</taxon>
        <taxon>Agaricomycetes</taxon>
        <taxon>Agaricomycetidae</taxon>
        <taxon>Agaricales</taxon>
        <taxon>Marasmiineae</taxon>
        <taxon>Physalacriaceae</taxon>
        <taxon>Guyanagaster</taxon>
    </lineage>
</organism>